<dbReference type="CDD" id="cd01926">
    <property type="entry name" value="cyclophilin_ABH_like"/>
    <property type="match status" value="1"/>
</dbReference>
<dbReference type="Proteomes" id="UP001177140">
    <property type="component" value="Unassembled WGS sequence"/>
</dbReference>
<comment type="catalytic activity">
    <reaction evidence="1">
        <text>[protein]-peptidylproline (omega=180) = [protein]-peptidylproline (omega=0)</text>
        <dbReference type="Rhea" id="RHEA:16237"/>
        <dbReference type="Rhea" id="RHEA-COMP:10747"/>
        <dbReference type="Rhea" id="RHEA-COMP:10748"/>
        <dbReference type="ChEBI" id="CHEBI:83833"/>
        <dbReference type="ChEBI" id="CHEBI:83834"/>
        <dbReference type="EC" id="5.2.1.8"/>
    </reaction>
</comment>
<feature type="compositionally biased region" description="Low complexity" evidence="6">
    <location>
        <begin position="310"/>
        <end position="326"/>
    </location>
</feature>
<feature type="compositionally biased region" description="Basic residues" evidence="6">
    <location>
        <begin position="528"/>
        <end position="546"/>
    </location>
</feature>
<dbReference type="GO" id="GO:0016018">
    <property type="term" value="F:cyclosporin A binding"/>
    <property type="evidence" value="ECO:0007669"/>
    <property type="project" value="TreeGrafter"/>
</dbReference>
<dbReference type="InterPro" id="IPR002130">
    <property type="entry name" value="Cyclophilin-type_PPIase_dom"/>
</dbReference>
<dbReference type="PROSITE" id="PS50072">
    <property type="entry name" value="CSA_PPIASE_2"/>
    <property type="match status" value="1"/>
</dbReference>
<keyword evidence="4" id="KW-0697">Rotamase</keyword>
<evidence type="ECO:0000256" key="1">
    <source>
        <dbReference type="ARBA" id="ARBA00000971"/>
    </source>
</evidence>
<evidence type="ECO:0000259" key="7">
    <source>
        <dbReference type="PROSITE" id="PS50072"/>
    </source>
</evidence>
<accession>A0AA41VK19</accession>
<feature type="region of interest" description="Disordered" evidence="6">
    <location>
        <begin position="187"/>
        <end position="674"/>
    </location>
</feature>
<evidence type="ECO:0000256" key="6">
    <source>
        <dbReference type="SAM" id="MobiDB-lite"/>
    </source>
</evidence>
<dbReference type="InterPro" id="IPR029000">
    <property type="entry name" value="Cyclophilin-like_dom_sf"/>
</dbReference>
<keyword evidence="5" id="KW-0413">Isomerase</keyword>
<feature type="compositionally biased region" description="Basic and acidic residues" evidence="6">
    <location>
        <begin position="359"/>
        <end position="391"/>
    </location>
</feature>
<sequence>MSKKKNPHVFLDISIDGAPKEKVVIELFSDIVPKTAENFRALCTGEKGIGASTGKPLHFKGSIFHRIIKGFMAQGGDFSKRDGTGGESIYGGKFADENFKRVHDEPGLLSMANAGRNTNGSQFFIIFKSAHHLDGKHVVFGKVKQGMEIIKKMEQVEVVSEKPVGSVKIVDCGEVPENKTDDVVAKKVKKVKKSGRALSPDDSSDGSRKERHKKSVKDKRKKRKRRYSSSDSSTDSYSDSDSESESESYSSSNSDSDSSPSDSGSSDGRRRRRKKTSTKNKHKHGKKRKDKLRDKRRKRNNKSSKRKSKWSSGSDSDSESGSSSSDSETERRVSARKTSKHSLSAEIGSKQSPPPVGVKADKDRGQKDDLKFTKDLSDDEGKMSLYKKPDTINHSGKSRSQSRSRSPNSSGSMSPKRSTGIIPRLRSVSPVRTNSRSPAPKTLEPSLSNRGRNLSRSKSPDGSPKRIRRGRGFTDRYSFARKYRTPSPERSPPRSFHNRGRNAQDMNRDRFGSYRNYPERSLPSRYRSPPRRRSPTRYRNRSRSRSISRSPTGYRGGRERGGRERDRSPVVERRSISDKLRSRLGPRNEEATHTSDMGKFRTRSRSRSLEDVGKHHTSDKGKLRSRSRSRSLSKSPVEDVGKHQPASKMDSRSTSKSSSRSPARDRNLVSYGDL</sequence>
<feature type="compositionally biased region" description="Low complexity" evidence="6">
    <location>
        <begin position="403"/>
        <end position="418"/>
    </location>
</feature>
<evidence type="ECO:0000313" key="8">
    <source>
        <dbReference type="EMBL" id="MCL7042742.1"/>
    </source>
</evidence>
<keyword evidence="9" id="KW-1185">Reference proteome</keyword>
<feature type="compositionally biased region" description="Basic and acidic residues" evidence="6">
    <location>
        <begin position="556"/>
        <end position="599"/>
    </location>
</feature>
<dbReference type="GO" id="GO:0006457">
    <property type="term" value="P:protein folding"/>
    <property type="evidence" value="ECO:0007669"/>
    <property type="project" value="InterPro"/>
</dbReference>
<dbReference type="AlphaFoldDB" id="A0AA41VK19"/>
<comment type="similarity">
    <text evidence="2">Belongs to the cyclophilin-type PPIase family.</text>
</comment>
<evidence type="ECO:0000256" key="4">
    <source>
        <dbReference type="ARBA" id="ARBA00023110"/>
    </source>
</evidence>
<dbReference type="PRINTS" id="PR00153">
    <property type="entry name" value="CSAPPISMRASE"/>
</dbReference>
<dbReference type="PROSITE" id="PS00170">
    <property type="entry name" value="CSA_PPIASE_1"/>
    <property type="match status" value="1"/>
</dbReference>
<dbReference type="InterPro" id="IPR020892">
    <property type="entry name" value="Cyclophilin-type_PPIase_CS"/>
</dbReference>
<organism evidence="8 9">
    <name type="scientific">Papaver nudicaule</name>
    <name type="common">Iceland poppy</name>
    <dbReference type="NCBI Taxonomy" id="74823"/>
    <lineage>
        <taxon>Eukaryota</taxon>
        <taxon>Viridiplantae</taxon>
        <taxon>Streptophyta</taxon>
        <taxon>Embryophyta</taxon>
        <taxon>Tracheophyta</taxon>
        <taxon>Spermatophyta</taxon>
        <taxon>Magnoliopsida</taxon>
        <taxon>Ranunculales</taxon>
        <taxon>Papaveraceae</taxon>
        <taxon>Papaveroideae</taxon>
        <taxon>Papaver</taxon>
    </lineage>
</organism>
<protein>
    <recommendedName>
        <fullName evidence="3">peptidylprolyl isomerase</fullName>
        <ecNumber evidence="3">5.2.1.8</ecNumber>
    </recommendedName>
</protein>
<feature type="domain" description="PPIase cyclophilin-type" evidence="7">
    <location>
        <begin position="10"/>
        <end position="174"/>
    </location>
</feature>
<name>A0AA41VK19_PAPNU</name>
<dbReference type="Gene3D" id="2.40.100.10">
    <property type="entry name" value="Cyclophilin-like"/>
    <property type="match status" value="1"/>
</dbReference>
<evidence type="ECO:0000313" key="9">
    <source>
        <dbReference type="Proteomes" id="UP001177140"/>
    </source>
</evidence>
<dbReference type="Pfam" id="PF00160">
    <property type="entry name" value="Pro_isomerase"/>
    <property type="match status" value="1"/>
</dbReference>
<dbReference type="EC" id="5.2.1.8" evidence="3"/>
<proteinExistence type="inferred from homology"/>
<dbReference type="FunFam" id="2.40.100.10:FF:000022">
    <property type="entry name" value="Peptidyl-prolyl cis-trans isomerase CYP95"/>
    <property type="match status" value="1"/>
</dbReference>
<feature type="compositionally biased region" description="Low complexity" evidence="6">
    <location>
        <begin position="646"/>
        <end position="661"/>
    </location>
</feature>
<dbReference type="SUPFAM" id="SSF50891">
    <property type="entry name" value="Cyclophilin-like"/>
    <property type="match status" value="1"/>
</dbReference>
<dbReference type="GO" id="GO:0003755">
    <property type="term" value="F:peptidyl-prolyl cis-trans isomerase activity"/>
    <property type="evidence" value="ECO:0007669"/>
    <property type="project" value="UniProtKB-KW"/>
</dbReference>
<feature type="compositionally biased region" description="Low complexity" evidence="6">
    <location>
        <begin position="247"/>
        <end position="266"/>
    </location>
</feature>
<dbReference type="EMBL" id="JAJJMA010238688">
    <property type="protein sequence ID" value="MCL7042742.1"/>
    <property type="molecule type" value="Genomic_DNA"/>
</dbReference>
<evidence type="ECO:0000256" key="2">
    <source>
        <dbReference type="ARBA" id="ARBA00007365"/>
    </source>
</evidence>
<evidence type="ECO:0000256" key="5">
    <source>
        <dbReference type="ARBA" id="ARBA00023235"/>
    </source>
</evidence>
<reference evidence="8" key="1">
    <citation type="submission" date="2022-03" db="EMBL/GenBank/DDBJ databases">
        <title>A functionally conserved STORR gene fusion in Papaver species that diverged 16.8 million years ago.</title>
        <authorList>
            <person name="Catania T."/>
        </authorList>
    </citation>
    <scope>NUCLEOTIDE SEQUENCE</scope>
    <source>
        <strain evidence="8">S-191538</strain>
    </source>
</reference>
<dbReference type="GO" id="GO:0005737">
    <property type="term" value="C:cytoplasm"/>
    <property type="evidence" value="ECO:0007669"/>
    <property type="project" value="TreeGrafter"/>
</dbReference>
<evidence type="ECO:0000256" key="3">
    <source>
        <dbReference type="ARBA" id="ARBA00013194"/>
    </source>
</evidence>
<feature type="compositionally biased region" description="Basic residues" evidence="6">
    <location>
        <begin position="209"/>
        <end position="227"/>
    </location>
</feature>
<feature type="compositionally biased region" description="Low complexity" evidence="6">
    <location>
        <begin position="446"/>
        <end position="457"/>
    </location>
</feature>
<feature type="compositionally biased region" description="Basic and acidic residues" evidence="6">
    <location>
        <begin position="607"/>
        <end position="622"/>
    </location>
</feature>
<gene>
    <name evidence="8" type="ORF">MKW94_000035</name>
</gene>
<feature type="compositionally biased region" description="Basic residues" evidence="6">
    <location>
        <begin position="269"/>
        <end position="309"/>
    </location>
</feature>
<comment type="caution">
    <text evidence="8">The sequence shown here is derived from an EMBL/GenBank/DDBJ whole genome shotgun (WGS) entry which is preliminary data.</text>
</comment>
<dbReference type="PANTHER" id="PTHR11071">
    <property type="entry name" value="PEPTIDYL-PROLYL CIS-TRANS ISOMERASE"/>
    <property type="match status" value="1"/>
</dbReference>
<dbReference type="PANTHER" id="PTHR11071:SF447">
    <property type="entry name" value="PEPTIDYL-PROLYL CIS-TRANS ISOMERASE CYP63"/>
    <property type="match status" value="1"/>
</dbReference>